<dbReference type="AlphaFoldDB" id="A0A1R3H8G4"/>
<feature type="compositionally biased region" description="Polar residues" evidence="1">
    <location>
        <begin position="1"/>
        <end position="13"/>
    </location>
</feature>
<name>A0A1R3H8G4_COCAP</name>
<protein>
    <submittedName>
        <fullName evidence="2">Uncharacterized protein</fullName>
    </submittedName>
</protein>
<sequence>MASYTKSTNQINIRQAKIPSQRMQGLKRKDTPTPEQKQGAFRC</sequence>
<feature type="region of interest" description="Disordered" evidence="1">
    <location>
        <begin position="1"/>
        <end position="43"/>
    </location>
</feature>
<dbReference type="EMBL" id="AWWV01012518">
    <property type="protein sequence ID" value="OMO66563.1"/>
    <property type="molecule type" value="Genomic_DNA"/>
</dbReference>
<dbReference type="Gramene" id="OMO66563">
    <property type="protein sequence ID" value="OMO66563"/>
    <property type="gene ID" value="CCACVL1_21086"/>
</dbReference>
<evidence type="ECO:0000313" key="2">
    <source>
        <dbReference type="EMBL" id="OMO66563.1"/>
    </source>
</evidence>
<evidence type="ECO:0000313" key="3">
    <source>
        <dbReference type="Proteomes" id="UP000188268"/>
    </source>
</evidence>
<gene>
    <name evidence="2" type="ORF">CCACVL1_21086</name>
</gene>
<comment type="caution">
    <text evidence="2">The sequence shown here is derived from an EMBL/GenBank/DDBJ whole genome shotgun (WGS) entry which is preliminary data.</text>
</comment>
<organism evidence="2 3">
    <name type="scientific">Corchorus capsularis</name>
    <name type="common">Jute</name>
    <dbReference type="NCBI Taxonomy" id="210143"/>
    <lineage>
        <taxon>Eukaryota</taxon>
        <taxon>Viridiplantae</taxon>
        <taxon>Streptophyta</taxon>
        <taxon>Embryophyta</taxon>
        <taxon>Tracheophyta</taxon>
        <taxon>Spermatophyta</taxon>
        <taxon>Magnoliopsida</taxon>
        <taxon>eudicotyledons</taxon>
        <taxon>Gunneridae</taxon>
        <taxon>Pentapetalae</taxon>
        <taxon>rosids</taxon>
        <taxon>malvids</taxon>
        <taxon>Malvales</taxon>
        <taxon>Malvaceae</taxon>
        <taxon>Grewioideae</taxon>
        <taxon>Apeibeae</taxon>
        <taxon>Corchorus</taxon>
    </lineage>
</organism>
<accession>A0A1R3H8G4</accession>
<dbReference type="Proteomes" id="UP000188268">
    <property type="component" value="Unassembled WGS sequence"/>
</dbReference>
<reference evidence="2 3" key="1">
    <citation type="submission" date="2013-09" db="EMBL/GenBank/DDBJ databases">
        <title>Corchorus capsularis genome sequencing.</title>
        <authorList>
            <person name="Alam M."/>
            <person name="Haque M.S."/>
            <person name="Islam M.S."/>
            <person name="Emdad E.M."/>
            <person name="Islam M.M."/>
            <person name="Ahmed B."/>
            <person name="Halim A."/>
            <person name="Hossen Q.M.M."/>
            <person name="Hossain M.Z."/>
            <person name="Ahmed R."/>
            <person name="Khan M.M."/>
            <person name="Islam R."/>
            <person name="Rashid M.M."/>
            <person name="Khan S.A."/>
            <person name="Rahman M.S."/>
            <person name="Alam M."/>
        </authorList>
    </citation>
    <scope>NUCLEOTIDE SEQUENCE [LARGE SCALE GENOMIC DNA]</scope>
    <source>
        <strain evidence="3">cv. CVL-1</strain>
        <tissue evidence="2">Whole seedling</tissue>
    </source>
</reference>
<keyword evidence="3" id="KW-1185">Reference proteome</keyword>
<proteinExistence type="predicted"/>
<evidence type="ECO:0000256" key="1">
    <source>
        <dbReference type="SAM" id="MobiDB-lite"/>
    </source>
</evidence>